<organism evidence="1 2">
    <name type="scientific">Exophiala xenobiotica</name>
    <dbReference type="NCBI Taxonomy" id="348802"/>
    <lineage>
        <taxon>Eukaryota</taxon>
        <taxon>Fungi</taxon>
        <taxon>Dikarya</taxon>
        <taxon>Ascomycota</taxon>
        <taxon>Pezizomycotina</taxon>
        <taxon>Eurotiomycetes</taxon>
        <taxon>Chaetothyriomycetidae</taxon>
        <taxon>Chaetothyriales</taxon>
        <taxon>Herpotrichiellaceae</taxon>
        <taxon>Exophiala</taxon>
    </lineage>
</organism>
<dbReference type="Proteomes" id="UP000054342">
    <property type="component" value="Unassembled WGS sequence"/>
</dbReference>
<dbReference type="EMBL" id="KN847318">
    <property type="protein sequence ID" value="KIW58277.1"/>
    <property type="molecule type" value="Genomic_DNA"/>
</dbReference>
<sequence>MPFQKPQQKGWVPMSFLVIGDTRLYGDVKIEIRLPNLRSHQLTAAMNQQGRLRRVITAFFNELKENVHELHFLPRWFRDRLCNQEQFNAMVTSIMAGMRPRVLDILNSGGNFSIQQLMSALEPVQSNDDRGAVYTRIYYDFQDRKRLPSQYTGTTNNLAARDSGHEGVKHIETNSNHYRTSRAANHYIMGPICLLNEEQLRTIAEQLFTCLFETYTDAVMNYQDRSGKSQSEKISDVDSYYNDREASLLLMQLARSAFKKADWPGCRSRQSYGAGDGCNWNSPITEWLKGERVIWTQLAFPDNNLLQLQRTPVQIRSGSRDSNDRIYITIEQQGSATLASRGSFEPTVPTELKLPLGTWVWPVIEMTKNGCPHPRSWARLPTKGPWYDWDAANSWALRIEFQRENGNWESTELVSAYPFRPRTAQLSWPGAFNAYAQGIARRRFFNQAVLTHQGRPVWMCDYGIARIKEQKMDWLKQTGTIVDVQPPGNIVRASRMKSQWDMQSELAAVGVNAFGAPFQSDRESTRVRKPERACDSCYLHNLDNRTRDPRTGNITEVFAPKLRTQCQRISYNDPNKRDTCERCLNLARPCTYTRAVEDCPLTAPMARAFLPRPRDRDELLSIPDPEAALHQSHIG</sequence>
<name>A0A0D2D7H9_9EURO</name>
<dbReference type="GeneID" id="25324717"/>
<protein>
    <submittedName>
        <fullName evidence="1">Uncharacterized protein</fullName>
    </submittedName>
</protein>
<dbReference type="RefSeq" id="XP_013318861.1">
    <property type="nucleotide sequence ID" value="XM_013463407.1"/>
</dbReference>
<dbReference type="AlphaFoldDB" id="A0A0D2D7H9"/>
<accession>A0A0D2D7H9</accession>
<dbReference type="HOGENOM" id="CLU_430848_0_0_1"/>
<evidence type="ECO:0000313" key="2">
    <source>
        <dbReference type="Proteomes" id="UP000054342"/>
    </source>
</evidence>
<evidence type="ECO:0000313" key="1">
    <source>
        <dbReference type="EMBL" id="KIW58277.1"/>
    </source>
</evidence>
<gene>
    <name evidence="1" type="ORF">PV05_02809</name>
</gene>
<reference evidence="1 2" key="1">
    <citation type="submission" date="2015-01" db="EMBL/GenBank/DDBJ databases">
        <title>The Genome Sequence of Exophiala xenobiotica CBS118157.</title>
        <authorList>
            <consortium name="The Broad Institute Genomics Platform"/>
            <person name="Cuomo C."/>
            <person name="de Hoog S."/>
            <person name="Gorbushina A."/>
            <person name="Stielow B."/>
            <person name="Teixiera M."/>
            <person name="Abouelleil A."/>
            <person name="Chapman S.B."/>
            <person name="Priest M."/>
            <person name="Young S.K."/>
            <person name="Wortman J."/>
            <person name="Nusbaum C."/>
            <person name="Birren B."/>
        </authorList>
    </citation>
    <scope>NUCLEOTIDE SEQUENCE [LARGE SCALE GENOMIC DNA]</scope>
    <source>
        <strain evidence="1 2">CBS 118157</strain>
    </source>
</reference>
<proteinExistence type="predicted"/>
<keyword evidence="2" id="KW-1185">Reference proteome</keyword>
<dbReference type="OrthoDB" id="4160868at2759"/>
<dbReference type="STRING" id="348802.A0A0D2D7H9"/>